<proteinExistence type="inferred from homology"/>
<accession>A0A6A0H850</accession>
<dbReference type="Gene3D" id="3.40.50.150">
    <property type="entry name" value="Vaccinia Virus protein VP39"/>
    <property type="match status" value="1"/>
</dbReference>
<evidence type="ECO:0000313" key="3">
    <source>
        <dbReference type="Proteomes" id="UP000694843"/>
    </source>
</evidence>
<dbReference type="InterPro" id="IPR029063">
    <property type="entry name" value="SAM-dependent_MTases_sf"/>
</dbReference>
<dbReference type="Proteomes" id="UP000711488">
    <property type="component" value="Unassembled WGS sequence"/>
</dbReference>
<dbReference type="RefSeq" id="XP_018007111.1">
    <property type="nucleotide sequence ID" value="XM_018151622.2"/>
</dbReference>
<reference evidence="2" key="3">
    <citation type="submission" date="2019-06" db="EMBL/GenBank/DDBJ databases">
        <authorList>
            <person name="Poynton C."/>
            <person name="Hasenbein S."/>
            <person name="Benoit J.B."/>
            <person name="Sepulveda M.S."/>
            <person name="Poelchau M.F."/>
            <person name="Murali S.C."/>
            <person name="Chen S."/>
            <person name="Glastad K.M."/>
            <person name="Werren J.H."/>
            <person name="Vineis J.H."/>
            <person name="Bowen J.L."/>
            <person name="Friedrich M."/>
            <person name="Jones J."/>
            <person name="Robertson H.M."/>
            <person name="Feyereisen R."/>
            <person name="Mechler-Hickson A."/>
            <person name="Mathers N."/>
            <person name="Lee C.E."/>
            <person name="Colbourne J.K."/>
            <person name="Biales A."/>
            <person name="Johnston J.S."/>
            <person name="Wellborn G.A."/>
            <person name="Rosendale A.J."/>
            <person name="Cridge A.G."/>
            <person name="Munoz-Torres M.C."/>
            <person name="Bain P.A."/>
            <person name="Manny A.R."/>
            <person name="Major K.M."/>
            <person name="Lambert F.N."/>
            <person name="Vulpe C.D."/>
            <person name="Tuck P."/>
            <person name="Blalock B.J."/>
            <person name="Lin Y.-Y."/>
            <person name="Smith M.E."/>
            <person name="Ochoa-Acuna H."/>
            <person name="Chen M.-J.M."/>
            <person name="Childers C.P."/>
            <person name="Qu J."/>
            <person name="Dugan S."/>
            <person name="Lee S.L."/>
            <person name="Chao H."/>
            <person name="Dinh H."/>
            <person name="Han Y."/>
            <person name="Doddapaneni H."/>
            <person name="Worley K.C."/>
            <person name="Muzny D.M."/>
            <person name="Gibbs R.A."/>
            <person name="Richards S."/>
        </authorList>
    </citation>
    <scope>NUCLEOTIDE SEQUENCE</scope>
    <source>
        <strain evidence="2">HAZT.00-mixed</strain>
        <tissue evidence="2">Whole organism</tissue>
    </source>
</reference>
<evidence type="ECO:0000313" key="2">
    <source>
        <dbReference type="EMBL" id="KAA0201930.1"/>
    </source>
</evidence>
<gene>
    <name evidence="4" type="primary">LOC108664924</name>
    <name evidence="2" type="ORF">HAZT_HAZT004772</name>
</gene>
<name>A0A6A0H850_HYAAZ</name>
<dbReference type="EMBL" id="JQDR03004664">
    <property type="protein sequence ID" value="KAA0201930.1"/>
    <property type="molecule type" value="Genomic_DNA"/>
</dbReference>
<keyword evidence="3" id="KW-1185">Reference proteome</keyword>
<dbReference type="KEGG" id="hazt:108664924"/>
<dbReference type="AlphaFoldDB" id="A0A6A0H850"/>
<protein>
    <submittedName>
        <fullName evidence="4">Methyltransferase-like 26</fullName>
    </submittedName>
</protein>
<dbReference type="CDD" id="cd02440">
    <property type="entry name" value="AdoMet_MTases"/>
    <property type="match status" value="1"/>
</dbReference>
<evidence type="ECO:0000313" key="4">
    <source>
        <dbReference type="RefSeq" id="XP_018007111.1"/>
    </source>
</evidence>
<reference evidence="2" key="2">
    <citation type="journal article" date="2018" name="Environ. Sci. Technol.">
        <title>The Toxicogenome of Hyalella azteca: A Model for Sediment Ecotoxicology and Evolutionary Toxicology.</title>
        <authorList>
            <person name="Poynton H.C."/>
            <person name="Hasenbein S."/>
            <person name="Benoit J.B."/>
            <person name="Sepulveda M.S."/>
            <person name="Poelchau M.F."/>
            <person name="Hughes D.S.T."/>
            <person name="Murali S.C."/>
            <person name="Chen S."/>
            <person name="Glastad K.M."/>
            <person name="Goodisman M.A.D."/>
            <person name="Werren J.H."/>
            <person name="Vineis J.H."/>
            <person name="Bowen J.L."/>
            <person name="Friedrich M."/>
            <person name="Jones J."/>
            <person name="Robertson H.M."/>
            <person name="Feyereisen R."/>
            <person name="Mechler-Hickson A."/>
            <person name="Mathers N."/>
            <person name="Lee C.E."/>
            <person name="Colbourne J.K."/>
            <person name="Biales A."/>
            <person name="Johnston J.S."/>
            <person name="Wellborn G.A."/>
            <person name="Rosendale A.J."/>
            <person name="Cridge A.G."/>
            <person name="Munoz-Torres M.C."/>
            <person name="Bain P.A."/>
            <person name="Manny A.R."/>
            <person name="Major K.M."/>
            <person name="Lambert F.N."/>
            <person name="Vulpe C.D."/>
            <person name="Tuck P."/>
            <person name="Blalock B.J."/>
            <person name="Lin Y.Y."/>
            <person name="Smith M.E."/>
            <person name="Ochoa-Acuna H."/>
            <person name="Chen M.M."/>
            <person name="Childers C.P."/>
            <person name="Qu J."/>
            <person name="Dugan S."/>
            <person name="Lee S.L."/>
            <person name="Chao H."/>
            <person name="Dinh H."/>
            <person name="Han Y."/>
            <person name="Doddapaneni H."/>
            <person name="Worley K.C."/>
            <person name="Muzny D.M."/>
            <person name="Gibbs R.A."/>
            <person name="Richards S."/>
        </authorList>
    </citation>
    <scope>NUCLEOTIDE SEQUENCE</scope>
    <source>
        <strain evidence="2">HAZT.00-mixed</strain>
        <tissue evidence="2">Whole organism</tissue>
    </source>
</reference>
<dbReference type="SUPFAM" id="SSF53335">
    <property type="entry name" value="S-adenosyl-L-methionine-dependent methyltransferases"/>
    <property type="match status" value="1"/>
</dbReference>
<dbReference type="PANTHER" id="PTHR20974:SF0">
    <property type="entry name" value="UPF0585 PROTEIN CG18661"/>
    <property type="match status" value="1"/>
</dbReference>
<dbReference type="OMA" id="YLYGPYK"/>
<sequence length="217" mass="23895">MAGAGRAVTFSAACRNAAPIAQVLEAVIKDYLTDTPSPVKILEIASGTGQHAAHFANQMQNVVIQPTEFDKRYLPSIATYASDHTTFNNVLPPLHVDITKDPDEWPRGPLSGSSYDLLLCVNMIHISPYSCTEGLFRAAGKVLRPGGLLVTYGPYSVDGVIEPESNVRFDQNLRSQDPSWGLRDTQVLKQEALKNGLLYCRMFDMPANNKTLVFRKQ</sequence>
<dbReference type="PANTHER" id="PTHR20974">
    <property type="entry name" value="UPF0585 PROTEIN CG18661"/>
    <property type="match status" value="1"/>
</dbReference>
<evidence type="ECO:0000256" key="1">
    <source>
        <dbReference type="ARBA" id="ARBA00008308"/>
    </source>
</evidence>
<dbReference type="GeneID" id="108664924"/>
<dbReference type="Proteomes" id="UP000694843">
    <property type="component" value="Unplaced"/>
</dbReference>
<dbReference type="Pfam" id="PF06080">
    <property type="entry name" value="DUF938"/>
    <property type="match status" value="1"/>
</dbReference>
<dbReference type="InterPro" id="IPR010342">
    <property type="entry name" value="DUF938"/>
</dbReference>
<comment type="similarity">
    <text evidence="1">Belongs to the UPF0585 family.</text>
</comment>
<organism evidence="2">
    <name type="scientific">Hyalella azteca</name>
    <name type="common">Amphipod</name>
    <dbReference type="NCBI Taxonomy" id="294128"/>
    <lineage>
        <taxon>Eukaryota</taxon>
        <taxon>Metazoa</taxon>
        <taxon>Ecdysozoa</taxon>
        <taxon>Arthropoda</taxon>
        <taxon>Crustacea</taxon>
        <taxon>Multicrustacea</taxon>
        <taxon>Malacostraca</taxon>
        <taxon>Eumalacostraca</taxon>
        <taxon>Peracarida</taxon>
        <taxon>Amphipoda</taxon>
        <taxon>Senticaudata</taxon>
        <taxon>Talitrida</taxon>
        <taxon>Talitroidea</taxon>
        <taxon>Hyalellidae</taxon>
        <taxon>Hyalella</taxon>
    </lineage>
</organism>
<reference evidence="4" key="4">
    <citation type="submission" date="2025-04" db="UniProtKB">
        <authorList>
            <consortium name="RefSeq"/>
        </authorList>
    </citation>
    <scope>IDENTIFICATION</scope>
    <source>
        <tissue evidence="4">Whole organism</tissue>
    </source>
</reference>
<reference evidence="2" key="1">
    <citation type="submission" date="2014-08" db="EMBL/GenBank/DDBJ databases">
        <authorList>
            <person name="Murali S."/>
            <person name="Richards S."/>
            <person name="Bandaranaike D."/>
            <person name="Bellair M."/>
            <person name="Blankenburg K."/>
            <person name="Chao H."/>
            <person name="Dinh H."/>
            <person name="Doddapaneni H."/>
            <person name="Dugan-Rocha S."/>
            <person name="Elkadiri S."/>
            <person name="Gnanaolivu R."/>
            <person name="Hughes D."/>
            <person name="Lee S."/>
            <person name="Li M."/>
            <person name="Ming W."/>
            <person name="Munidasa M."/>
            <person name="Muniz J."/>
            <person name="Nguyen L."/>
            <person name="Osuji N."/>
            <person name="Pu L.-L."/>
            <person name="Puazo M."/>
            <person name="Skinner E."/>
            <person name="Qu C."/>
            <person name="Quiroz J."/>
            <person name="Raj R."/>
            <person name="Weissenberger G."/>
            <person name="Xin Y."/>
            <person name="Zou X."/>
            <person name="Han Y."/>
            <person name="Worley K."/>
            <person name="Muzny D."/>
            <person name="Gibbs R."/>
        </authorList>
    </citation>
    <scope>NUCLEOTIDE SEQUENCE</scope>
    <source>
        <strain evidence="2">HAZT.00-mixed</strain>
        <tissue evidence="2">Whole organism</tissue>
    </source>
</reference>
<dbReference type="OrthoDB" id="10258744at2759"/>